<dbReference type="SUPFAM" id="SSF46785">
    <property type="entry name" value="Winged helix' DNA-binding domain"/>
    <property type="match status" value="1"/>
</dbReference>
<evidence type="ECO:0000313" key="7">
    <source>
        <dbReference type="Proteomes" id="UP001138500"/>
    </source>
</evidence>
<dbReference type="PANTHER" id="PTHR43712:SF11">
    <property type="entry name" value="O-METHYLTRANSFERASE (AFU_ORTHOLOGUE AFUA_2G17820)-RELATED"/>
    <property type="match status" value="1"/>
</dbReference>
<accession>A0A9W7SYH9</accession>
<dbReference type="Proteomes" id="UP001138500">
    <property type="component" value="Unassembled WGS sequence"/>
</dbReference>
<dbReference type="GO" id="GO:0008171">
    <property type="term" value="F:O-methyltransferase activity"/>
    <property type="evidence" value="ECO:0007669"/>
    <property type="project" value="InterPro"/>
</dbReference>
<dbReference type="InterPro" id="IPR016461">
    <property type="entry name" value="COMT-like"/>
</dbReference>
<evidence type="ECO:0000256" key="1">
    <source>
        <dbReference type="ARBA" id="ARBA00022603"/>
    </source>
</evidence>
<dbReference type="PROSITE" id="PS51683">
    <property type="entry name" value="SAM_OMT_II"/>
    <property type="match status" value="1"/>
</dbReference>
<evidence type="ECO:0000259" key="5">
    <source>
        <dbReference type="Pfam" id="PF00891"/>
    </source>
</evidence>
<dbReference type="Gene3D" id="3.40.50.150">
    <property type="entry name" value="Vaccinia Virus protein VP39"/>
    <property type="match status" value="1"/>
</dbReference>
<dbReference type="PANTHER" id="PTHR43712">
    <property type="entry name" value="PUTATIVE (AFU_ORTHOLOGUE AFUA_4G14580)-RELATED"/>
    <property type="match status" value="1"/>
</dbReference>
<gene>
    <name evidence="6" type="ORF">Tdes44962_MAKER07798</name>
</gene>
<protein>
    <submittedName>
        <fullName evidence="6">O-methyltransferase</fullName>
    </submittedName>
</protein>
<keyword evidence="1" id="KW-0489">Methyltransferase</keyword>
<feature type="non-terminal residue" evidence="6">
    <location>
        <position position="1"/>
    </location>
</feature>
<dbReference type="InterPro" id="IPR036390">
    <property type="entry name" value="WH_DNA-bd_sf"/>
</dbReference>
<reference evidence="6 7" key="2">
    <citation type="journal article" date="2021" name="Curr. Genet.">
        <title>Genetic response to nitrogen starvation in the aggressive Eucalyptus foliar pathogen Teratosphaeria destructans.</title>
        <authorList>
            <person name="Havenga M."/>
            <person name="Wingfield B.D."/>
            <person name="Wingfield M.J."/>
            <person name="Dreyer L.L."/>
            <person name="Roets F."/>
            <person name="Aylward J."/>
        </authorList>
    </citation>
    <scope>NUCLEOTIDE SEQUENCE [LARGE SCALE GENOMIC DNA]</scope>
    <source>
        <strain evidence="6">CMW44962</strain>
    </source>
</reference>
<dbReference type="InterPro" id="IPR001077">
    <property type="entry name" value="COMT_C"/>
</dbReference>
<evidence type="ECO:0000256" key="2">
    <source>
        <dbReference type="ARBA" id="ARBA00022679"/>
    </source>
</evidence>
<dbReference type="OrthoDB" id="1535081at2759"/>
<reference evidence="6 7" key="1">
    <citation type="journal article" date="2018" name="IMA Fungus">
        <title>IMA Genome-F 10: Nine draft genome sequences of Claviceps purpurea s.lat., including C. arundinis, C. humidiphila, and C. cf. spartinae, pseudomolecules for the pitch canker pathogen Fusarium circinatum, draft genome of Davidsoniella eucalypti, Grosmannia galeiformis, Quambalaria eucalypti, and Teratosphaeria destructans.</title>
        <authorList>
            <person name="Wingfield B.D."/>
            <person name="Liu M."/>
            <person name="Nguyen H.D."/>
            <person name="Lane F.A."/>
            <person name="Morgan S.W."/>
            <person name="De Vos L."/>
            <person name="Wilken P.M."/>
            <person name="Duong T.A."/>
            <person name="Aylward J."/>
            <person name="Coetzee M.P."/>
            <person name="Dadej K."/>
            <person name="De Beer Z.W."/>
            <person name="Findlay W."/>
            <person name="Havenga M."/>
            <person name="Kolarik M."/>
            <person name="Menzies J.G."/>
            <person name="Naidoo K."/>
            <person name="Pochopski O."/>
            <person name="Shoukouhi P."/>
            <person name="Santana Q.C."/>
            <person name="Seifert K.A."/>
            <person name="Soal N."/>
            <person name="Steenkamp E.T."/>
            <person name="Tatham C.T."/>
            <person name="van der Nest M.A."/>
            <person name="Wingfield M.J."/>
        </authorList>
    </citation>
    <scope>NUCLEOTIDE SEQUENCE [LARGE SCALE GENOMIC DNA]</scope>
    <source>
        <strain evidence="6">CMW44962</strain>
    </source>
</reference>
<evidence type="ECO:0000313" key="6">
    <source>
        <dbReference type="EMBL" id="KAH9841295.1"/>
    </source>
</evidence>
<comment type="caution">
    <text evidence="6">The sequence shown here is derived from an EMBL/GenBank/DDBJ whole genome shotgun (WGS) entry which is preliminary data.</text>
</comment>
<keyword evidence="3" id="KW-0949">S-adenosyl-L-methionine</keyword>
<dbReference type="Pfam" id="PF00891">
    <property type="entry name" value="Methyltransf_2"/>
    <property type="match status" value="1"/>
</dbReference>
<dbReference type="AlphaFoldDB" id="A0A9W7SYH9"/>
<dbReference type="InterPro" id="IPR029063">
    <property type="entry name" value="SAM-dependent_MTases_sf"/>
</dbReference>
<dbReference type="EMBL" id="RIBY02000502">
    <property type="protein sequence ID" value="KAH9841295.1"/>
    <property type="molecule type" value="Genomic_DNA"/>
</dbReference>
<organism evidence="6 7">
    <name type="scientific">Teratosphaeria destructans</name>
    <dbReference type="NCBI Taxonomy" id="418781"/>
    <lineage>
        <taxon>Eukaryota</taxon>
        <taxon>Fungi</taxon>
        <taxon>Dikarya</taxon>
        <taxon>Ascomycota</taxon>
        <taxon>Pezizomycotina</taxon>
        <taxon>Dothideomycetes</taxon>
        <taxon>Dothideomycetidae</taxon>
        <taxon>Mycosphaerellales</taxon>
        <taxon>Teratosphaeriaceae</taxon>
        <taxon>Teratosphaeria</taxon>
    </lineage>
</organism>
<keyword evidence="2" id="KW-0808">Transferase</keyword>
<name>A0A9W7SYH9_9PEZI</name>
<dbReference type="PIRSF" id="PIRSF005739">
    <property type="entry name" value="O-mtase"/>
    <property type="match status" value="1"/>
</dbReference>
<dbReference type="Gene3D" id="1.10.10.10">
    <property type="entry name" value="Winged helix-like DNA-binding domain superfamily/Winged helix DNA-binding domain"/>
    <property type="match status" value="1"/>
</dbReference>
<evidence type="ECO:0000256" key="3">
    <source>
        <dbReference type="ARBA" id="ARBA00022691"/>
    </source>
</evidence>
<dbReference type="SUPFAM" id="SSF53335">
    <property type="entry name" value="S-adenosyl-L-methionine-dependent methyltransferases"/>
    <property type="match status" value="1"/>
</dbReference>
<proteinExistence type="predicted"/>
<sequence length="382" mass="43225">VPTRDHVDFDQIQQIQQLAEADARDDGVAHHKLLEAIHRLQLTAETPFDTATRCRLQPLQNLAVRMALEYGILQALAESNGEPITADKLSEVTDADRLCIARLMRMLCWKGYCDQVSVDTYAANDMTRHICTPGALGGEKILYVYARQSLVHCTETIFPIGRELSWLMREKGFLSKQYGDDQPNPMQLVFGQPYFDYLDSREEYQKAFDDSMAARKFGTQFQWFELYPAEQRLIQAHKGNPEAVLVCDVGGGQGHSLARFRERYPHIRGRLVVQDLATSFQGIKVPFGVEAMPHNFFDPQPVKGETEGPGAHLYYMRHVLHDWSDKDCRAILGHIVQAMTTESRLLIEDSVVPPSGGVFRPIHVDIAMMLTFGSALERTESQ</sequence>
<dbReference type="GO" id="GO:0032259">
    <property type="term" value="P:methylation"/>
    <property type="evidence" value="ECO:0007669"/>
    <property type="project" value="UniProtKB-KW"/>
</dbReference>
<feature type="active site" description="Proton acceptor" evidence="4">
    <location>
        <position position="321"/>
    </location>
</feature>
<feature type="domain" description="O-methyltransferase C-terminal" evidence="5">
    <location>
        <begin position="186"/>
        <end position="380"/>
    </location>
</feature>
<evidence type="ECO:0000256" key="4">
    <source>
        <dbReference type="PIRSR" id="PIRSR005739-1"/>
    </source>
</evidence>
<keyword evidence="7" id="KW-1185">Reference proteome</keyword>
<dbReference type="InterPro" id="IPR036388">
    <property type="entry name" value="WH-like_DNA-bd_sf"/>
</dbReference>